<dbReference type="PANTHER" id="PTHR39322">
    <property type="entry name" value="ACYL-HOMOSERINE-LACTONE SYNTHASE"/>
    <property type="match status" value="1"/>
</dbReference>
<proteinExistence type="inferred from homology"/>
<keyword evidence="3 6" id="KW-0949">S-adenosyl-L-methionine</keyword>
<evidence type="ECO:0000256" key="4">
    <source>
        <dbReference type="ARBA" id="ARBA00022929"/>
    </source>
</evidence>
<dbReference type="PRINTS" id="PR01549">
    <property type="entry name" value="AUTOINDCRSYN"/>
</dbReference>
<evidence type="ECO:0000313" key="8">
    <source>
        <dbReference type="Proteomes" id="UP000436911"/>
    </source>
</evidence>
<dbReference type="InterPro" id="IPR001690">
    <property type="entry name" value="Autoind_synthase"/>
</dbReference>
<dbReference type="PROSITE" id="PS51187">
    <property type="entry name" value="AUTOINDUCER_SYNTH_2"/>
    <property type="match status" value="1"/>
</dbReference>
<reference evidence="7 8" key="1">
    <citation type="submission" date="2018-08" db="EMBL/GenBank/DDBJ databases">
        <title>Genome sequencing of Agrobacterium vitis strain ICMP 10754.</title>
        <authorList>
            <person name="Visnovsky S.B."/>
            <person name="Pitman A.R."/>
        </authorList>
    </citation>
    <scope>NUCLEOTIDE SEQUENCE [LARGE SCALE GENOMIC DNA]</scope>
    <source>
        <strain evidence="7 8">ICMP 10754</strain>
    </source>
</reference>
<dbReference type="GO" id="GO:0061579">
    <property type="term" value="F:N-acyl homoserine lactone synthase activity"/>
    <property type="evidence" value="ECO:0007669"/>
    <property type="project" value="UniProtKB-UniRule"/>
</dbReference>
<evidence type="ECO:0000256" key="6">
    <source>
        <dbReference type="RuleBase" id="RU361135"/>
    </source>
</evidence>
<organism evidence="7 8">
    <name type="scientific">Agrobacterium vitis</name>
    <name type="common">Rhizobium vitis</name>
    <dbReference type="NCBI Taxonomy" id="373"/>
    <lineage>
        <taxon>Bacteria</taxon>
        <taxon>Pseudomonadati</taxon>
        <taxon>Pseudomonadota</taxon>
        <taxon>Alphaproteobacteria</taxon>
        <taxon>Hyphomicrobiales</taxon>
        <taxon>Rhizobiaceae</taxon>
        <taxon>Rhizobium/Agrobacterium group</taxon>
        <taxon>Agrobacterium</taxon>
    </lineage>
</organism>
<dbReference type="GO" id="GO:0009372">
    <property type="term" value="P:quorum sensing"/>
    <property type="evidence" value="ECO:0007669"/>
    <property type="project" value="UniProtKB-UniRule"/>
</dbReference>
<evidence type="ECO:0000256" key="2">
    <source>
        <dbReference type="ARBA" id="ARBA00022679"/>
    </source>
</evidence>
<dbReference type="RefSeq" id="WP_081089082.1">
    <property type="nucleotide sequence ID" value="NZ_CP055265.1"/>
</dbReference>
<dbReference type="PANTHER" id="PTHR39322:SF1">
    <property type="entry name" value="ISOVALERYL-HOMOSERINE LACTONE SYNTHASE"/>
    <property type="match status" value="1"/>
</dbReference>
<evidence type="ECO:0000256" key="3">
    <source>
        <dbReference type="ARBA" id="ARBA00022691"/>
    </source>
</evidence>
<dbReference type="EC" id="2.3.1.184" evidence="6"/>
<name>A0A368NP39_AGRVI</name>
<comment type="caution">
    <text evidence="7">The sequence shown here is derived from an EMBL/GenBank/DDBJ whole genome shotgun (WGS) entry which is preliminary data.</text>
</comment>
<dbReference type="GeneID" id="60683869"/>
<dbReference type="Gene3D" id="3.40.630.30">
    <property type="match status" value="1"/>
</dbReference>
<dbReference type="OrthoDB" id="6169313at2"/>
<comment type="similarity">
    <text evidence="5 6">Belongs to the autoinducer synthase family.</text>
</comment>
<keyword evidence="2 6" id="KW-0808">Transferase</keyword>
<protein>
    <recommendedName>
        <fullName evidence="6">Acyl-homoserine-lactone synthase</fullName>
        <ecNumber evidence="6">2.3.1.184</ecNumber>
    </recommendedName>
    <alternativeName>
        <fullName evidence="6">Autoinducer synthesis protein</fullName>
    </alternativeName>
</protein>
<gene>
    <name evidence="7" type="ORF">DXT89_08635</name>
</gene>
<evidence type="ECO:0000313" key="7">
    <source>
        <dbReference type="EMBL" id="KAA3529758.1"/>
    </source>
</evidence>
<dbReference type="AlphaFoldDB" id="A0A368NP39"/>
<dbReference type="Pfam" id="PF00765">
    <property type="entry name" value="Autoind_synth"/>
    <property type="match status" value="1"/>
</dbReference>
<dbReference type="EMBL" id="QUSG01000003">
    <property type="protein sequence ID" value="KAA3529758.1"/>
    <property type="molecule type" value="Genomic_DNA"/>
</dbReference>
<accession>A0A368NP39</accession>
<sequence>MLRYFSGVQIQFEDLAEDVWRFRHKHFVERFGWNALRRPDGMERDQFDHDDAVHLVLCKNEEVVGYSRLLPTMKPHLLSHVYPEIASGNPYPVGESVYEWTRCVAEQNVTIDGISASNILLTGVLEFCLASGIEALIVETHPKLMHLLISTGWNVQPLAAPSVYAESLVVPICATPLVSALRTHHQLYGIEGSLLDRSPQRTSETGDLSRRYPLQSIGSVKESILSYA</sequence>
<comment type="catalytic activity">
    <reaction evidence="6">
        <text>a fatty acyl-[ACP] + S-adenosyl-L-methionine = an N-acyl-L-homoserine lactone + S-methyl-5'-thioadenosine + holo-[ACP] + H(+)</text>
        <dbReference type="Rhea" id="RHEA:10096"/>
        <dbReference type="Rhea" id="RHEA-COMP:9685"/>
        <dbReference type="Rhea" id="RHEA-COMP:14125"/>
        <dbReference type="ChEBI" id="CHEBI:15378"/>
        <dbReference type="ChEBI" id="CHEBI:17509"/>
        <dbReference type="ChEBI" id="CHEBI:55474"/>
        <dbReference type="ChEBI" id="CHEBI:59789"/>
        <dbReference type="ChEBI" id="CHEBI:64479"/>
        <dbReference type="ChEBI" id="CHEBI:138651"/>
        <dbReference type="EC" id="2.3.1.184"/>
    </reaction>
</comment>
<keyword evidence="4 5" id="KW-0071">Autoinducer synthesis</keyword>
<evidence type="ECO:0000256" key="1">
    <source>
        <dbReference type="ARBA" id="ARBA00022654"/>
    </source>
</evidence>
<evidence type="ECO:0000256" key="5">
    <source>
        <dbReference type="PROSITE-ProRule" id="PRU00533"/>
    </source>
</evidence>
<keyword evidence="1 5" id="KW-0673">Quorum sensing</keyword>
<dbReference type="SUPFAM" id="SSF55729">
    <property type="entry name" value="Acyl-CoA N-acyltransferases (Nat)"/>
    <property type="match status" value="1"/>
</dbReference>
<dbReference type="Proteomes" id="UP000436911">
    <property type="component" value="Unassembled WGS sequence"/>
</dbReference>
<dbReference type="GO" id="GO:0007165">
    <property type="term" value="P:signal transduction"/>
    <property type="evidence" value="ECO:0007669"/>
    <property type="project" value="TreeGrafter"/>
</dbReference>
<dbReference type="InterPro" id="IPR016181">
    <property type="entry name" value="Acyl_CoA_acyltransferase"/>
</dbReference>